<evidence type="ECO:0000313" key="1">
    <source>
        <dbReference type="EMBL" id="TGG37002.1"/>
    </source>
</evidence>
<comment type="caution">
    <text evidence="1">The sequence shown here is derived from an EMBL/GenBank/DDBJ whole genome shotgun (WGS) entry which is preliminary data.</text>
</comment>
<dbReference type="Pfam" id="PF08843">
    <property type="entry name" value="AbiEii"/>
    <property type="match status" value="1"/>
</dbReference>
<protein>
    <submittedName>
        <fullName evidence="1">Nucleotidyl transferase AbiEii/AbiGii toxin family protein</fullName>
    </submittedName>
</protein>
<dbReference type="InterPro" id="IPR014942">
    <property type="entry name" value="AbiEii"/>
</dbReference>
<accession>A0A4Z0V1I5</accession>
<sequence>MNDTYRRQVALLIRVMPLVFKIKDFAVHGGTAINLFHRNLPRYSVDIDVTYIPLEDRETSLKNINSHLSILKAAIEKAVPGIRVTHKPDVWKLQCVKDGTTIKIEVNGTKRGILGDIEKLQLCEKAKEEFGLTCFANIVSWSQLFGGKIAAALSRQHPRDLFDCRRISPDDFNAVKSGFMLCLLGSDKPIIESLQPNMIDQRDALDNQFEGMTDEPFNYDDYQNSRTNLIEVVNNGFTDEDKDFLISFEEGNPDWTKCCAGDLSEYPSVKWKLMNIGNLKTKNPTKHKEGIERLTEYFRNKV</sequence>
<reference evidence="1 2" key="1">
    <citation type="submission" date="2019-02" db="EMBL/GenBank/DDBJ databases">
        <title>Isolation and identification of novel species under the genus Muribaculum.</title>
        <authorList>
            <person name="Miyake S."/>
            <person name="Ding Y."/>
            <person name="Low A."/>
            <person name="Soh M."/>
            <person name="Seedorf H."/>
        </authorList>
    </citation>
    <scope>NUCLEOTIDE SEQUENCE [LARGE SCALE GENOMIC DNA]</scope>
    <source>
        <strain evidence="1 2">TLL-A3</strain>
    </source>
</reference>
<dbReference type="RefSeq" id="WP_135472695.1">
    <property type="nucleotide sequence ID" value="NZ_SJSA01000002.1"/>
</dbReference>
<dbReference type="AlphaFoldDB" id="A0A4Z0V1I5"/>
<keyword evidence="2" id="KW-1185">Reference proteome</keyword>
<name>A0A4Z0V1I5_9BACT</name>
<dbReference type="GO" id="GO:0016740">
    <property type="term" value="F:transferase activity"/>
    <property type="evidence" value="ECO:0007669"/>
    <property type="project" value="UniProtKB-KW"/>
</dbReference>
<dbReference type="Proteomes" id="UP000297635">
    <property type="component" value="Unassembled WGS sequence"/>
</dbReference>
<proteinExistence type="predicted"/>
<evidence type="ECO:0000313" key="2">
    <source>
        <dbReference type="Proteomes" id="UP000297635"/>
    </source>
</evidence>
<organism evidence="1 2">
    <name type="scientific">Duncaniella freteri</name>
    <dbReference type="NCBI Taxonomy" id="2530391"/>
    <lineage>
        <taxon>Bacteria</taxon>
        <taxon>Pseudomonadati</taxon>
        <taxon>Bacteroidota</taxon>
        <taxon>Bacteroidia</taxon>
        <taxon>Bacteroidales</taxon>
        <taxon>Muribaculaceae</taxon>
        <taxon>Duncaniella</taxon>
    </lineage>
</organism>
<dbReference type="EMBL" id="SJSA01000002">
    <property type="protein sequence ID" value="TGG37002.1"/>
    <property type="molecule type" value="Genomic_DNA"/>
</dbReference>
<gene>
    <name evidence="1" type="ORF">EZ315_14375</name>
</gene>
<dbReference type="Gene3D" id="3.10.450.620">
    <property type="entry name" value="JHP933, nucleotidyltransferase-like core domain"/>
    <property type="match status" value="1"/>
</dbReference>
<keyword evidence="1" id="KW-0808">Transferase</keyword>
<dbReference type="GeneID" id="82150975"/>